<evidence type="ECO:0000313" key="14">
    <source>
        <dbReference type="Proteomes" id="UP000000600"/>
    </source>
</evidence>
<evidence type="ECO:0000256" key="10">
    <source>
        <dbReference type="SAM" id="Coils"/>
    </source>
</evidence>
<dbReference type="Gene3D" id="1.20.1520.10">
    <property type="entry name" value="ADP-ribosylation factor-like 2-binding protein, domain"/>
    <property type="match status" value="1"/>
</dbReference>
<dbReference type="GO" id="GO:0005930">
    <property type="term" value="C:axoneme"/>
    <property type="evidence" value="ECO:0000318"/>
    <property type="project" value="GO_Central"/>
</dbReference>
<feature type="domain" description="BART" evidence="12">
    <location>
        <begin position="9"/>
        <end position="123"/>
    </location>
</feature>
<dbReference type="AlphaFoldDB" id="A0DTU3"/>
<proteinExistence type="inferred from homology"/>
<dbReference type="InterPro" id="IPR038888">
    <property type="entry name" value="CFAP36"/>
</dbReference>
<dbReference type="PANTHER" id="PTHR21532:SF0">
    <property type="entry name" value="CILIA- AND FLAGELLA-ASSOCIATED PROTEIN 36"/>
    <property type="match status" value="1"/>
</dbReference>
<evidence type="ECO:0000259" key="12">
    <source>
        <dbReference type="Pfam" id="PF11527"/>
    </source>
</evidence>
<comment type="similarity">
    <text evidence="3">Belongs to the CFAP36 family.</text>
</comment>
<keyword evidence="8" id="KW-0966">Cell projection</keyword>
<feature type="compositionally biased region" description="Acidic residues" evidence="11">
    <location>
        <begin position="132"/>
        <end position="149"/>
    </location>
</feature>
<sequence length="259" mass="30554">MYIFPISYQSTVKEVILSMLASPIWQNQYNSFVDEYCIYFDDDEENSIQQNNFFKQFQTEMAAVYDSFFSSLGLDNSDELQIKVIKEILNSDEEEEIDVQQLLALGDFQVFKAEMSYQNKRREIAAYQQLVDDAEDEEDDEDEQEEDPQAEQAQKMLILKIKLEYEQLQDSLELKQAMQISFDNPNQQKLDQIQQMLEVVQARLQILEKEEEGMQQKQQMPQNNDRKNKLLAQLNNLPLIDLDKEQEIFTKIKVDASRI</sequence>
<keyword evidence="6 10" id="KW-0175">Coiled coil</keyword>
<keyword evidence="14" id="KW-1185">Reference proteome</keyword>
<keyword evidence="7" id="KW-0969">Cilium</keyword>
<evidence type="ECO:0000256" key="3">
    <source>
        <dbReference type="ARBA" id="ARBA00007460"/>
    </source>
</evidence>
<organism evidence="13 14">
    <name type="scientific">Paramecium tetraurelia</name>
    <dbReference type="NCBI Taxonomy" id="5888"/>
    <lineage>
        <taxon>Eukaryota</taxon>
        <taxon>Sar</taxon>
        <taxon>Alveolata</taxon>
        <taxon>Ciliophora</taxon>
        <taxon>Intramacronucleata</taxon>
        <taxon>Oligohymenophorea</taxon>
        <taxon>Peniculida</taxon>
        <taxon>Parameciidae</taxon>
        <taxon>Paramecium</taxon>
    </lineage>
</organism>
<comment type="subcellular location">
    <subcellularLocation>
        <location evidence="1">Cell projection</location>
        <location evidence="1">Cilium</location>
    </subcellularLocation>
    <subcellularLocation>
        <location evidence="2">Cytoplasm</location>
    </subcellularLocation>
</comment>
<dbReference type="EMBL" id="CT868574">
    <property type="protein sequence ID" value="CAK86460.1"/>
    <property type="molecule type" value="Genomic_DNA"/>
</dbReference>
<evidence type="ECO:0000256" key="9">
    <source>
        <dbReference type="ARBA" id="ARBA00031593"/>
    </source>
</evidence>
<evidence type="ECO:0000256" key="1">
    <source>
        <dbReference type="ARBA" id="ARBA00004138"/>
    </source>
</evidence>
<gene>
    <name evidence="13" type="ORF">GSPATT00020143001</name>
</gene>
<dbReference type="Proteomes" id="UP000000600">
    <property type="component" value="Unassembled WGS sequence"/>
</dbReference>
<evidence type="ECO:0000256" key="4">
    <source>
        <dbReference type="ARBA" id="ARBA00021815"/>
    </source>
</evidence>
<evidence type="ECO:0000256" key="8">
    <source>
        <dbReference type="ARBA" id="ARBA00023273"/>
    </source>
</evidence>
<evidence type="ECO:0000256" key="5">
    <source>
        <dbReference type="ARBA" id="ARBA00022490"/>
    </source>
</evidence>
<evidence type="ECO:0000313" key="13">
    <source>
        <dbReference type="EMBL" id="CAK86460.1"/>
    </source>
</evidence>
<protein>
    <recommendedName>
        <fullName evidence="4">Cilia- and flagella-associated protein 36</fullName>
    </recommendedName>
    <alternativeName>
        <fullName evidence="9">Coiled-coil domain-containing protein 104</fullName>
    </alternativeName>
</protein>
<evidence type="ECO:0000256" key="7">
    <source>
        <dbReference type="ARBA" id="ARBA00023069"/>
    </source>
</evidence>
<dbReference type="PANTHER" id="PTHR21532">
    <property type="entry name" value="PHOSPHODIESTERASE HL"/>
    <property type="match status" value="1"/>
</dbReference>
<dbReference type="InterPro" id="IPR023379">
    <property type="entry name" value="BART_dom"/>
</dbReference>
<dbReference type="Pfam" id="PF11527">
    <property type="entry name" value="ARL2_Bind_BART"/>
    <property type="match status" value="1"/>
</dbReference>
<dbReference type="HOGENOM" id="CLU_1024722_0_0_1"/>
<dbReference type="OMA" id="WQNQYNS"/>
<accession>A0DTU3</accession>
<evidence type="ECO:0000256" key="2">
    <source>
        <dbReference type="ARBA" id="ARBA00004496"/>
    </source>
</evidence>
<dbReference type="GO" id="GO:0097546">
    <property type="term" value="C:ciliary base"/>
    <property type="evidence" value="ECO:0000318"/>
    <property type="project" value="GO_Central"/>
</dbReference>
<keyword evidence="5" id="KW-0963">Cytoplasm</keyword>
<reference evidence="13 14" key="1">
    <citation type="journal article" date="2006" name="Nature">
        <title>Global trends of whole-genome duplications revealed by the ciliate Paramecium tetraurelia.</title>
        <authorList>
            <consortium name="Genoscope"/>
            <person name="Aury J.-M."/>
            <person name="Jaillon O."/>
            <person name="Duret L."/>
            <person name="Noel B."/>
            <person name="Jubin C."/>
            <person name="Porcel B.M."/>
            <person name="Segurens B."/>
            <person name="Daubin V."/>
            <person name="Anthouard V."/>
            <person name="Aiach N."/>
            <person name="Arnaiz O."/>
            <person name="Billaut A."/>
            <person name="Beisson J."/>
            <person name="Blanc I."/>
            <person name="Bouhouche K."/>
            <person name="Camara F."/>
            <person name="Duharcourt S."/>
            <person name="Guigo R."/>
            <person name="Gogendeau D."/>
            <person name="Katinka M."/>
            <person name="Keller A.-M."/>
            <person name="Kissmehl R."/>
            <person name="Klotz C."/>
            <person name="Koll F."/>
            <person name="Le Moue A."/>
            <person name="Lepere C."/>
            <person name="Malinsky S."/>
            <person name="Nowacki M."/>
            <person name="Nowak J.K."/>
            <person name="Plattner H."/>
            <person name="Poulain J."/>
            <person name="Ruiz F."/>
            <person name="Serrano V."/>
            <person name="Zagulski M."/>
            <person name="Dessen P."/>
            <person name="Betermier M."/>
            <person name="Weissenbach J."/>
            <person name="Scarpelli C."/>
            <person name="Schachter V."/>
            <person name="Sperling L."/>
            <person name="Meyer E."/>
            <person name="Cohen J."/>
            <person name="Wincker P."/>
        </authorList>
    </citation>
    <scope>NUCLEOTIDE SEQUENCE [LARGE SCALE GENOMIC DNA]</scope>
    <source>
        <strain evidence="13 14">Stock d4-2</strain>
    </source>
</reference>
<dbReference type="GeneID" id="5039642"/>
<dbReference type="OrthoDB" id="307461at2759"/>
<feature type="coiled-coil region" evidence="10">
    <location>
        <begin position="190"/>
        <end position="217"/>
    </location>
</feature>
<dbReference type="InParanoid" id="A0DTU3"/>
<dbReference type="InterPro" id="IPR042541">
    <property type="entry name" value="BART_sf"/>
</dbReference>
<feature type="region of interest" description="Disordered" evidence="11">
    <location>
        <begin position="132"/>
        <end position="151"/>
    </location>
</feature>
<dbReference type="RefSeq" id="XP_001453857.1">
    <property type="nucleotide sequence ID" value="XM_001453820.2"/>
</dbReference>
<name>A0DTU3_PARTE</name>
<dbReference type="KEGG" id="ptm:GSPATT00020143001"/>
<evidence type="ECO:0000256" key="11">
    <source>
        <dbReference type="SAM" id="MobiDB-lite"/>
    </source>
</evidence>
<evidence type="ECO:0000256" key="6">
    <source>
        <dbReference type="ARBA" id="ARBA00023054"/>
    </source>
</evidence>